<feature type="compositionally biased region" description="Basic and acidic residues" evidence="1">
    <location>
        <begin position="147"/>
        <end position="157"/>
    </location>
</feature>
<organism evidence="2 3">
    <name type="scientific">Elysia crispata</name>
    <name type="common">lettuce slug</name>
    <dbReference type="NCBI Taxonomy" id="231223"/>
    <lineage>
        <taxon>Eukaryota</taxon>
        <taxon>Metazoa</taxon>
        <taxon>Spiralia</taxon>
        <taxon>Lophotrochozoa</taxon>
        <taxon>Mollusca</taxon>
        <taxon>Gastropoda</taxon>
        <taxon>Heterobranchia</taxon>
        <taxon>Euthyneura</taxon>
        <taxon>Panpulmonata</taxon>
        <taxon>Sacoglossa</taxon>
        <taxon>Placobranchoidea</taxon>
        <taxon>Plakobranchidae</taxon>
        <taxon>Elysia</taxon>
    </lineage>
</organism>
<feature type="compositionally biased region" description="Basic and acidic residues" evidence="1">
    <location>
        <begin position="1"/>
        <end position="10"/>
    </location>
</feature>
<evidence type="ECO:0000256" key="1">
    <source>
        <dbReference type="SAM" id="MobiDB-lite"/>
    </source>
</evidence>
<evidence type="ECO:0000313" key="3">
    <source>
        <dbReference type="Proteomes" id="UP001283361"/>
    </source>
</evidence>
<accession>A0AAE0Y480</accession>
<comment type="caution">
    <text evidence="2">The sequence shown here is derived from an EMBL/GenBank/DDBJ whole genome shotgun (WGS) entry which is preliminary data.</text>
</comment>
<keyword evidence="3" id="KW-1185">Reference proteome</keyword>
<protein>
    <submittedName>
        <fullName evidence="2">Uncharacterized protein</fullName>
    </submittedName>
</protein>
<sequence>MMHIETKSRNLIDSNNPAQTRLDEGASSDNIKERQEDEQHKDNYGEGGVKVMQGESRKNERKGSFYQYMLQKPLLLSQNGAYKHNLNQPLSLIKEQDVKINLMDEYHSDLKNPSKDLNLWNSDKNFNVAQSEDVNGSNLIGSSVQDEPEKKLSHDNGDQTAVKSDIDHDDGEIHTQSEGDWKFHFKQRDAAGVPQSDEETEIFHLEKRDAPVPGVEEDWKSRIAETQQKMPVLPANGTAESVGSSPVRTTAAAVAQLTFGVVNRLNLCGQDVLQGCT</sequence>
<evidence type="ECO:0000313" key="2">
    <source>
        <dbReference type="EMBL" id="KAK3732046.1"/>
    </source>
</evidence>
<dbReference type="AlphaFoldDB" id="A0AAE0Y480"/>
<feature type="region of interest" description="Disordered" evidence="1">
    <location>
        <begin position="131"/>
        <end position="165"/>
    </location>
</feature>
<proteinExistence type="predicted"/>
<feature type="compositionally biased region" description="Polar residues" evidence="1">
    <location>
        <begin position="131"/>
        <end position="145"/>
    </location>
</feature>
<dbReference type="Proteomes" id="UP001283361">
    <property type="component" value="Unassembled WGS sequence"/>
</dbReference>
<gene>
    <name evidence="2" type="ORF">RRG08_026433</name>
</gene>
<feature type="region of interest" description="Disordered" evidence="1">
    <location>
        <begin position="1"/>
        <end position="58"/>
    </location>
</feature>
<dbReference type="EMBL" id="JAWDGP010006980">
    <property type="protein sequence ID" value="KAK3732046.1"/>
    <property type="molecule type" value="Genomic_DNA"/>
</dbReference>
<reference evidence="2" key="1">
    <citation type="journal article" date="2023" name="G3 (Bethesda)">
        <title>A reference genome for the long-term kleptoplast-retaining sea slug Elysia crispata morphotype clarki.</title>
        <authorList>
            <person name="Eastman K.E."/>
            <person name="Pendleton A.L."/>
            <person name="Shaikh M.A."/>
            <person name="Suttiyut T."/>
            <person name="Ogas R."/>
            <person name="Tomko P."/>
            <person name="Gavelis G."/>
            <person name="Widhalm J.R."/>
            <person name="Wisecaver J.H."/>
        </authorList>
    </citation>
    <scope>NUCLEOTIDE SEQUENCE</scope>
    <source>
        <strain evidence="2">ECLA1</strain>
    </source>
</reference>
<name>A0AAE0Y480_9GAST</name>
<feature type="compositionally biased region" description="Basic and acidic residues" evidence="1">
    <location>
        <begin position="30"/>
        <end position="44"/>
    </location>
</feature>